<sequence length="542" mass="58640">MNSSAFMDKQIMGLSGSPSGAGGAGGSDGDIFDLMHDERRDNGGVLKKEEIRPSYDFQPIRPAPSPPTSSSDDPARHSRFSSASLYGESTLGPEIKLARHYGASVDDVESTVKKYADLILHSLEGLSSRLSQLESRTCILENSVDDLKVSIGNNCGITDGKMRQLENILREVQTGVQVLRDKQEITEAQLELTKLQLSTKTDHHQSESSIVHPEPPQLPPQQYQQQLTHPSLPQQPIQQTSQPIQLAPSHPNPPPLPAPTPNAPPPPPPPQQTQPSVPFTSTLGPPPPMPAVPSFPRDQSYSLPLHQVPQYTSSPGQPNEAALQQQQYQMQAPQPQQVLPQGQHYHSLPHLSQYSQPVQPEDSKSFIPPPQSYTSSIRQQSPPPQPPTGAPLHQYYGTNPPLYELPPASRPGSGSMPNPSNFEPYLYNSSPSHYNMKTSPFSSAPPPSGGSSSFQRLPTAKILPQAALPAGSASGGAGPTGNRVPIDDVVDKVATMGFSREQVRATVRKLTENGQSVDLNVVLDKLMNGGEAQQPQKGWFGR</sequence>
<dbReference type="Pfam" id="PF07223">
    <property type="entry name" value="DUF1421"/>
    <property type="match status" value="1"/>
</dbReference>
<dbReference type="PANTHER" id="PTHR31805:SF14">
    <property type="entry name" value="RECEPTOR-LIKE KINASE, PUTATIVE (DUF1421)-RELATED"/>
    <property type="match status" value="1"/>
</dbReference>
<organism evidence="3 4">
    <name type="scientific">Apostasia shenzhenica</name>
    <dbReference type="NCBI Taxonomy" id="1088818"/>
    <lineage>
        <taxon>Eukaryota</taxon>
        <taxon>Viridiplantae</taxon>
        <taxon>Streptophyta</taxon>
        <taxon>Embryophyta</taxon>
        <taxon>Tracheophyta</taxon>
        <taxon>Spermatophyta</taxon>
        <taxon>Magnoliopsida</taxon>
        <taxon>Liliopsida</taxon>
        <taxon>Asparagales</taxon>
        <taxon>Orchidaceae</taxon>
        <taxon>Apostasioideae</taxon>
        <taxon>Apostasia</taxon>
    </lineage>
</organism>
<proteinExistence type="predicted"/>
<dbReference type="STRING" id="1088818.A0A2I0B9X2"/>
<dbReference type="AlphaFoldDB" id="A0A2I0B9X2"/>
<dbReference type="InterPro" id="IPR010820">
    <property type="entry name" value="DUF1421"/>
</dbReference>
<feature type="region of interest" description="Disordered" evidence="1">
    <location>
        <begin position="198"/>
        <end position="485"/>
    </location>
</feature>
<name>A0A2I0B9X2_9ASPA</name>
<evidence type="ECO:0000256" key="1">
    <source>
        <dbReference type="SAM" id="MobiDB-lite"/>
    </source>
</evidence>
<feature type="compositionally biased region" description="Gly residues" evidence="1">
    <location>
        <begin position="19"/>
        <end position="28"/>
    </location>
</feature>
<keyword evidence="4" id="KW-1185">Reference proteome</keyword>
<evidence type="ECO:0000313" key="3">
    <source>
        <dbReference type="EMBL" id="PKA64598.1"/>
    </source>
</evidence>
<dbReference type="OrthoDB" id="515416at2759"/>
<dbReference type="PANTHER" id="PTHR31805">
    <property type="entry name" value="RECEPTOR-LIKE KINASE, PUTATIVE (DUF1421)-RELATED"/>
    <property type="match status" value="1"/>
</dbReference>
<protein>
    <recommendedName>
        <fullName evidence="2">DUF1421 domain-containing protein</fullName>
    </recommendedName>
</protein>
<evidence type="ECO:0000259" key="2">
    <source>
        <dbReference type="Pfam" id="PF07223"/>
    </source>
</evidence>
<feature type="compositionally biased region" description="Low complexity" evidence="1">
    <location>
        <begin position="220"/>
        <end position="249"/>
    </location>
</feature>
<reference evidence="3 4" key="1">
    <citation type="journal article" date="2017" name="Nature">
        <title>The Apostasia genome and the evolution of orchids.</title>
        <authorList>
            <person name="Zhang G.Q."/>
            <person name="Liu K.W."/>
            <person name="Li Z."/>
            <person name="Lohaus R."/>
            <person name="Hsiao Y.Y."/>
            <person name="Niu S.C."/>
            <person name="Wang J.Y."/>
            <person name="Lin Y.C."/>
            <person name="Xu Q."/>
            <person name="Chen L.J."/>
            <person name="Yoshida K."/>
            <person name="Fujiwara S."/>
            <person name="Wang Z.W."/>
            <person name="Zhang Y.Q."/>
            <person name="Mitsuda N."/>
            <person name="Wang M."/>
            <person name="Liu G.H."/>
            <person name="Pecoraro L."/>
            <person name="Huang H.X."/>
            <person name="Xiao X.J."/>
            <person name="Lin M."/>
            <person name="Wu X.Y."/>
            <person name="Wu W.L."/>
            <person name="Chen Y.Y."/>
            <person name="Chang S.B."/>
            <person name="Sakamoto S."/>
            <person name="Ohme-Takagi M."/>
            <person name="Yagi M."/>
            <person name="Zeng S.J."/>
            <person name="Shen C.Y."/>
            <person name="Yeh C.M."/>
            <person name="Luo Y.B."/>
            <person name="Tsai W.C."/>
            <person name="Van de Peer Y."/>
            <person name="Liu Z.J."/>
        </authorList>
    </citation>
    <scope>NUCLEOTIDE SEQUENCE [LARGE SCALE GENOMIC DNA]</scope>
    <source>
        <strain evidence="4">cv. Shenzhen</strain>
        <tissue evidence="3">Stem</tissue>
    </source>
</reference>
<feature type="compositionally biased region" description="Polar residues" evidence="1">
    <location>
        <begin position="415"/>
        <end position="438"/>
    </location>
</feature>
<feature type="compositionally biased region" description="Basic and acidic residues" evidence="1">
    <location>
        <begin position="33"/>
        <end position="53"/>
    </location>
</feature>
<dbReference type="EMBL" id="KZ451903">
    <property type="protein sequence ID" value="PKA64598.1"/>
    <property type="molecule type" value="Genomic_DNA"/>
</dbReference>
<feature type="compositionally biased region" description="Pro residues" evidence="1">
    <location>
        <begin position="284"/>
        <end position="293"/>
    </location>
</feature>
<accession>A0A2I0B9X2</accession>
<feature type="domain" description="DUF1421" evidence="2">
    <location>
        <begin position="486"/>
        <end position="530"/>
    </location>
</feature>
<dbReference type="Proteomes" id="UP000236161">
    <property type="component" value="Unassembled WGS sequence"/>
</dbReference>
<feature type="compositionally biased region" description="Pro residues" evidence="1">
    <location>
        <begin position="250"/>
        <end position="272"/>
    </location>
</feature>
<feature type="compositionally biased region" description="Low complexity" evidence="1">
    <location>
        <begin position="317"/>
        <end position="343"/>
    </location>
</feature>
<gene>
    <name evidence="3" type="ORF">AXF42_Ash007344</name>
</gene>
<evidence type="ECO:0000313" key="4">
    <source>
        <dbReference type="Proteomes" id="UP000236161"/>
    </source>
</evidence>
<feature type="region of interest" description="Disordered" evidence="1">
    <location>
        <begin position="1"/>
        <end position="83"/>
    </location>
</feature>